<proteinExistence type="predicted"/>
<organism evidence="1">
    <name type="scientific">Bathycoccus sp. RCC716 virus 1</name>
    <dbReference type="NCBI Taxonomy" id="2530038"/>
    <lineage>
        <taxon>Viruses</taxon>
        <taxon>Varidnaviria</taxon>
        <taxon>Bamfordvirae</taxon>
        <taxon>Nucleocytoviricota</taxon>
        <taxon>Megaviricetes</taxon>
        <taxon>Algavirales</taxon>
        <taxon>Phycodnaviridae</taxon>
        <taxon>Prasinovirus</taxon>
    </lineage>
</organism>
<evidence type="ECO:0000313" key="1">
    <source>
        <dbReference type="EMBL" id="QOR60162.1"/>
    </source>
</evidence>
<accession>A0A7S6NXU6</accession>
<protein>
    <submittedName>
        <fullName evidence="1">Uncharacterized protein</fullName>
    </submittedName>
</protein>
<name>A0A7S6NXU6_9PHYC</name>
<dbReference type="EMBL" id="MK522034">
    <property type="protein sequence ID" value="QOR60162.1"/>
    <property type="molecule type" value="Genomic_DNA"/>
</dbReference>
<sequence>MVYIIMLLRKFNDSEYEPHLQEFLREYYAAEFPYFSFKNGCLGIIPRFPKLIRLGKCNLIRRSIKSKIKHVTPTSILFVNMSNRKLKVVVEGRCSKLTGCGIGAMGSSINMSVDPSENKKQKCVIEPRIHDNGFISKFRNKRWFHRLMFNDDYETSKKTAVCLSASSALIDPCTYTYYLTVYSLHDNGKEDKPLMEEILHHSNCDVIFRDKHVNPDGLEKWMKTGFP</sequence>
<reference evidence="1" key="1">
    <citation type="submission" date="2019-02" db="EMBL/GenBank/DDBJ databases">
        <authorList>
            <person name="Bachy C."/>
            <person name="Yung C.-M."/>
            <person name="Roux S."/>
            <person name="Sullivan M.B."/>
            <person name="Worden A.Z."/>
        </authorList>
    </citation>
    <scope>NUCLEOTIDE SEQUENCE</scope>
    <source>
        <strain evidence="1">BII-V1</strain>
    </source>
</reference>